<gene>
    <name evidence="5" type="ORF">ACFOGP_24990</name>
</gene>
<name>A0ABV7H1W4_9RHOB</name>
<keyword evidence="6" id="KW-1185">Reference proteome</keyword>
<evidence type="ECO:0000256" key="3">
    <source>
        <dbReference type="RuleBase" id="RU003476"/>
    </source>
</evidence>
<dbReference type="SUPFAM" id="SSF55811">
    <property type="entry name" value="Nudix"/>
    <property type="match status" value="1"/>
</dbReference>
<dbReference type="PANTHER" id="PTHR43046">
    <property type="entry name" value="GDP-MANNOSE MANNOSYL HYDROLASE"/>
    <property type="match status" value="1"/>
</dbReference>
<protein>
    <submittedName>
        <fullName evidence="5">NUDIX hydrolase</fullName>
    </submittedName>
</protein>
<evidence type="ECO:0000256" key="1">
    <source>
        <dbReference type="ARBA" id="ARBA00001946"/>
    </source>
</evidence>
<dbReference type="Gene3D" id="3.90.79.10">
    <property type="entry name" value="Nucleoside Triphosphate Pyrophosphohydrolase"/>
    <property type="match status" value="1"/>
</dbReference>
<dbReference type="InterPro" id="IPR020084">
    <property type="entry name" value="NUDIX_hydrolase_CS"/>
</dbReference>
<accession>A0ABV7H1W4</accession>
<comment type="similarity">
    <text evidence="3">Belongs to the Nudix hydrolase family.</text>
</comment>
<dbReference type="InterPro" id="IPR020476">
    <property type="entry name" value="Nudix_hydrolase"/>
</dbReference>
<dbReference type="PROSITE" id="PS00893">
    <property type="entry name" value="NUDIX_BOX"/>
    <property type="match status" value="1"/>
</dbReference>
<proteinExistence type="inferred from homology"/>
<keyword evidence="2 3" id="KW-0378">Hydrolase</keyword>
<dbReference type="Proteomes" id="UP001595632">
    <property type="component" value="Unassembled WGS sequence"/>
</dbReference>
<evidence type="ECO:0000259" key="4">
    <source>
        <dbReference type="PROSITE" id="PS51462"/>
    </source>
</evidence>
<dbReference type="RefSeq" id="WP_275635002.1">
    <property type="nucleotide sequence ID" value="NZ_JARGYD010000015.1"/>
</dbReference>
<dbReference type="PROSITE" id="PS51462">
    <property type="entry name" value="NUDIX"/>
    <property type="match status" value="1"/>
</dbReference>
<evidence type="ECO:0000256" key="2">
    <source>
        <dbReference type="ARBA" id="ARBA00022801"/>
    </source>
</evidence>
<dbReference type="Pfam" id="PF00293">
    <property type="entry name" value="NUDIX"/>
    <property type="match status" value="1"/>
</dbReference>
<dbReference type="PANTHER" id="PTHR43046:SF14">
    <property type="entry name" value="MUTT_NUDIX FAMILY PROTEIN"/>
    <property type="match status" value="1"/>
</dbReference>
<dbReference type="InterPro" id="IPR015797">
    <property type="entry name" value="NUDIX_hydrolase-like_dom_sf"/>
</dbReference>
<evidence type="ECO:0000313" key="6">
    <source>
        <dbReference type="Proteomes" id="UP001595632"/>
    </source>
</evidence>
<comment type="caution">
    <text evidence="5">The sequence shown here is derived from an EMBL/GenBank/DDBJ whole genome shotgun (WGS) entry which is preliminary data.</text>
</comment>
<dbReference type="InterPro" id="IPR000086">
    <property type="entry name" value="NUDIX_hydrolase_dom"/>
</dbReference>
<dbReference type="PRINTS" id="PR00502">
    <property type="entry name" value="NUDIXFAMILY"/>
</dbReference>
<dbReference type="GO" id="GO:0016787">
    <property type="term" value="F:hydrolase activity"/>
    <property type="evidence" value="ECO:0007669"/>
    <property type="project" value="UniProtKB-KW"/>
</dbReference>
<reference evidence="6" key="1">
    <citation type="journal article" date="2019" name="Int. J. Syst. Evol. Microbiol.">
        <title>The Global Catalogue of Microorganisms (GCM) 10K type strain sequencing project: providing services to taxonomists for standard genome sequencing and annotation.</title>
        <authorList>
            <consortium name="The Broad Institute Genomics Platform"/>
            <consortium name="The Broad Institute Genome Sequencing Center for Infectious Disease"/>
            <person name="Wu L."/>
            <person name="Ma J."/>
        </authorList>
    </citation>
    <scope>NUCLEOTIDE SEQUENCE [LARGE SCALE GENOMIC DNA]</scope>
    <source>
        <strain evidence="6">KCTC 52366</strain>
    </source>
</reference>
<evidence type="ECO:0000313" key="5">
    <source>
        <dbReference type="EMBL" id="MFC3146002.1"/>
    </source>
</evidence>
<feature type="domain" description="Nudix hydrolase" evidence="4">
    <location>
        <begin position="8"/>
        <end position="143"/>
    </location>
</feature>
<sequence>MTKADPAPPQDFDGAKLAVMSEGVVLSLLRDNRPDIPFPGLWDLPGGGREGDESAEDCVLRETREETGLHLDPAWIIWKRLYPNANDLTGPRRWFLVAEVPPKVIASARLGDEGQALRWFSVEEFLSRPDAIPHLQRRLRDYLTGRAKRD</sequence>
<dbReference type="EMBL" id="JBHRTB010000010">
    <property type="protein sequence ID" value="MFC3146002.1"/>
    <property type="molecule type" value="Genomic_DNA"/>
</dbReference>
<organism evidence="5 6">
    <name type="scientific">Psychromarinibacter halotolerans</name>
    <dbReference type="NCBI Taxonomy" id="1775175"/>
    <lineage>
        <taxon>Bacteria</taxon>
        <taxon>Pseudomonadati</taxon>
        <taxon>Pseudomonadota</taxon>
        <taxon>Alphaproteobacteria</taxon>
        <taxon>Rhodobacterales</taxon>
        <taxon>Paracoccaceae</taxon>
        <taxon>Psychromarinibacter</taxon>
    </lineage>
</organism>
<comment type="cofactor">
    <cofactor evidence="1">
        <name>Mg(2+)</name>
        <dbReference type="ChEBI" id="CHEBI:18420"/>
    </cofactor>
</comment>